<dbReference type="EMBL" id="GG663743">
    <property type="protein sequence ID" value="EEH54517.1"/>
    <property type="molecule type" value="Genomic_DNA"/>
</dbReference>
<evidence type="ECO:0000256" key="2">
    <source>
        <dbReference type="SAM" id="MobiDB-lite"/>
    </source>
</evidence>
<dbReference type="OrthoDB" id="9974232at2759"/>
<feature type="region of interest" description="Disordered" evidence="2">
    <location>
        <begin position="1"/>
        <end position="57"/>
    </location>
</feature>
<dbReference type="GO" id="GO:0005737">
    <property type="term" value="C:cytoplasm"/>
    <property type="evidence" value="ECO:0007669"/>
    <property type="project" value="InterPro"/>
</dbReference>
<dbReference type="AlphaFoldDB" id="C1MYY9"/>
<dbReference type="KEGG" id="mpp:MICPUCDRAFT_60539"/>
<dbReference type="GeneID" id="9686306"/>
<feature type="active site" evidence="1">
    <location>
        <position position="238"/>
    </location>
</feature>
<dbReference type="STRING" id="564608.C1MYY9"/>
<dbReference type="eggNOG" id="ENOG502QPPX">
    <property type="taxonomic scope" value="Eukaryota"/>
</dbReference>
<dbReference type="RefSeq" id="XP_003060867.1">
    <property type="nucleotide sequence ID" value="XM_003060821.1"/>
</dbReference>
<evidence type="ECO:0000313" key="3">
    <source>
        <dbReference type="EMBL" id="EEH54517.1"/>
    </source>
</evidence>
<gene>
    <name evidence="3" type="ORF">MICPUCDRAFT_60539</name>
</gene>
<reference evidence="3 4" key="1">
    <citation type="journal article" date="2009" name="Science">
        <title>Green evolution and dynamic adaptations revealed by genomes of the marine picoeukaryotes Micromonas.</title>
        <authorList>
            <person name="Worden A.Z."/>
            <person name="Lee J.H."/>
            <person name="Mock T."/>
            <person name="Rouze P."/>
            <person name="Simmons M.P."/>
            <person name="Aerts A.L."/>
            <person name="Allen A.E."/>
            <person name="Cuvelier M.L."/>
            <person name="Derelle E."/>
            <person name="Everett M.V."/>
            <person name="Foulon E."/>
            <person name="Grimwood J."/>
            <person name="Gundlach H."/>
            <person name="Henrissat B."/>
            <person name="Napoli C."/>
            <person name="McDonald S.M."/>
            <person name="Parker M.S."/>
            <person name="Rombauts S."/>
            <person name="Salamov A."/>
            <person name="Von Dassow P."/>
            <person name="Badger J.H."/>
            <person name="Coutinho P.M."/>
            <person name="Demir E."/>
            <person name="Dubchak I."/>
            <person name="Gentemann C."/>
            <person name="Eikrem W."/>
            <person name="Gready J.E."/>
            <person name="John U."/>
            <person name="Lanier W."/>
            <person name="Lindquist E.A."/>
            <person name="Lucas S."/>
            <person name="Mayer K.F."/>
            <person name="Moreau H."/>
            <person name="Not F."/>
            <person name="Otillar R."/>
            <person name="Panaud O."/>
            <person name="Pangilinan J."/>
            <person name="Paulsen I."/>
            <person name="Piegu B."/>
            <person name="Poliakov A."/>
            <person name="Robbens S."/>
            <person name="Schmutz J."/>
            <person name="Toulza E."/>
            <person name="Wyss T."/>
            <person name="Zelensky A."/>
            <person name="Zhou K."/>
            <person name="Armbrust E.V."/>
            <person name="Bhattacharya D."/>
            <person name="Goodenough U.W."/>
            <person name="Van de Peer Y."/>
            <person name="Grigoriev I.V."/>
        </authorList>
    </citation>
    <scope>NUCLEOTIDE SEQUENCE [LARGE SCALE GENOMIC DNA]</scope>
    <source>
        <strain evidence="3 4">CCMP1545</strain>
    </source>
</reference>
<organism evidence="4">
    <name type="scientific">Micromonas pusilla (strain CCMP1545)</name>
    <name type="common">Picoplanktonic green alga</name>
    <dbReference type="NCBI Taxonomy" id="564608"/>
    <lineage>
        <taxon>Eukaryota</taxon>
        <taxon>Viridiplantae</taxon>
        <taxon>Chlorophyta</taxon>
        <taxon>Mamiellophyceae</taxon>
        <taxon>Mamiellales</taxon>
        <taxon>Mamiellaceae</taxon>
        <taxon>Micromonas</taxon>
    </lineage>
</organism>
<dbReference type="PANTHER" id="PTHR15750">
    <property type="entry name" value="VASOHIBIN-1-LIKE ISOFORM X2"/>
    <property type="match status" value="1"/>
</dbReference>
<dbReference type="Proteomes" id="UP000001876">
    <property type="component" value="Unassembled WGS sequence"/>
</dbReference>
<dbReference type="PANTHER" id="PTHR15750:SF2">
    <property type="entry name" value="VASOHIBIN"/>
    <property type="match status" value="1"/>
</dbReference>
<accession>C1MYY9</accession>
<feature type="active site" evidence="1">
    <location>
        <position position="257"/>
    </location>
</feature>
<feature type="region of interest" description="Disordered" evidence="2">
    <location>
        <begin position="102"/>
        <end position="144"/>
    </location>
</feature>
<sequence>MHACAARSLARMGTARESDGGSGAGRLGGAENPTRPTRPPPPSSSSPLASSSSEAEDARLAREIAELRAMRLLVVERGISLTRKQCDRAAALVKSIAAARPGALTAGGDDDDDDDDGDDDDGGGGRVGRVGFSAPPRRPAPLPPSLSLAVPIRARLRAAQACIDSLRYNHTPDTYFSINKNRPYARVVDTAKTILRDALPIKCVEAVFLALFLTTGWKEVDRAPLGFKTECGGREHRHIVLLVRHRETGACGALGISRRKELGYVEMEHPSVSSVVDAYRVAYERWRHSISKVRVGLPAEHVLSSNENVCWRHCCVSVDAEDKSAAAWDRAREMFDDHASRWTRLKEKWRMDGLRFGAGDGGRAPGDGGKGPGRENSNLKATATDRGAGGTTKGATTPRTPPRSPKRATTSAPASPNAAGGAKPPPPRSPTTAPARSPGGAAASPGPPEPAPRAIVASDAAA</sequence>
<keyword evidence="4" id="KW-1185">Reference proteome</keyword>
<feature type="compositionally biased region" description="Acidic residues" evidence="2">
    <location>
        <begin position="108"/>
        <end position="122"/>
    </location>
</feature>
<protein>
    <submittedName>
        <fullName evidence="3">Predicted protein</fullName>
    </submittedName>
</protein>
<feature type="compositionally biased region" description="Low complexity" evidence="2">
    <location>
        <begin position="430"/>
        <end position="444"/>
    </location>
</feature>
<feature type="active site" evidence="1">
    <location>
        <position position="203"/>
    </location>
</feature>
<evidence type="ECO:0000256" key="1">
    <source>
        <dbReference type="PIRSR" id="PIRSR628131-1"/>
    </source>
</evidence>
<feature type="region of interest" description="Disordered" evidence="2">
    <location>
        <begin position="356"/>
        <end position="462"/>
    </location>
</feature>
<dbReference type="InterPro" id="IPR028131">
    <property type="entry name" value="VASH1"/>
</dbReference>
<evidence type="ECO:0000313" key="4">
    <source>
        <dbReference type="Proteomes" id="UP000001876"/>
    </source>
</evidence>
<feature type="compositionally biased region" description="Low complexity" evidence="2">
    <location>
        <begin position="407"/>
        <end position="422"/>
    </location>
</feature>
<proteinExistence type="predicted"/>
<feature type="compositionally biased region" description="Gly residues" evidence="2">
    <location>
        <begin position="356"/>
        <end position="371"/>
    </location>
</feature>
<name>C1MYY9_MICPC</name>
<dbReference type="OMA" id="RVAYERW"/>
<dbReference type="Pfam" id="PF14822">
    <property type="entry name" value="Vasohibin"/>
    <property type="match status" value="1"/>
</dbReference>